<evidence type="ECO:0000313" key="1">
    <source>
        <dbReference type="EMBL" id="SET45758.1"/>
    </source>
</evidence>
<dbReference type="EMBL" id="FOHU01000011">
    <property type="protein sequence ID" value="SET45758.1"/>
    <property type="molecule type" value="Genomic_DNA"/>
</dbReference>
<accession>A0A1I0ELY8</accession>
<organism evidence="1 2">
    <name type="scientific">Natronincola peptidivorans</name>
    <dbReference type="NCBI Taxonomy" id="426128"/>
    <lineage>
        <taxon>Bacteria</taxon>
        <taxon>Bacillati</taxon>
        <taxon>Bacillota</taxon>
        <taxon>Clostridia</taxon>
        <taxon>Peptostreptococcales</taxon>
        <taxon>Natronincolaceae</taxon>
        <taxon>Natronincola</taxon>
    </lineage>
</organism>
<name>A0A1I0ELY8_9FIRM</name>
<protein>
    <submittedName>
        <fullName evidence="1">Uncharacterized protein</fullName>
    </submittedName>
</protein>
<dbReference type="RefSeq" id="WP_170834803.1">
    <property type="nucleotide sequence ID" value="NZ_FOHU01000011.1"/>
</dbReference>
<sequence>MNGFRMPDEKMNLKNTLKQMARLVKEKEEKKTISKLKKDLIEKSKKY</sequence>
<keyword evidence="2" id="KW-1185">Reference proteome</keyword>
<gene>
    <name evidence="1" type="ORF">SAMN05660297_02456</name>
</gene>
<reference evidence="1 2" key="1">
    <citation type="submission" date="2016-10" db="EMBL/GenBank/DDBJ databases">
        <authorList>
            <person name="de Groot N.N."/>
        </authorList>
    </citation>
    <scope>NUCLEOTIDE SEQUENCE [LARGE SCALE GENOMIC DNA]</scope>
    <source>
        <strain evidence="1 2">DSM 18979</strain>
    </source>
</reference>
<dbReference type="Proteomes" id="UP000199568">
    <property type="component" value="Unassembled WGS sequence"/>
</dbReference>
<dbReference type="AlphaFoldDB" id="A0A1I0ELY8"/>
<evidence type="ECO:0000313" key="2">
    <source>
        <dbReference type="Proteomes" id="UP000199568"/>
    </source>
</evidence>
<proteinExistence type="predicted"/>
<dbReference type="STRING" id="426128.SAMN05660297_02456"/>